<name>A0A0R1EX76_9LACO</name>
<evidence type="ECO:0000313" key="2">
    <source>
        <dbReference type="Proteomes" id="UP000051181"/>
    </source>
</evidence>
<proteinExistence type="predicted"/>
<gene>
    <name evidence="1" type="ORF">FD22_GL000188</name>
</gene>
<dbReference type="AlphaFoldDB" id="A0A0R1EX76"/>
<accession>A0A0R1EX76</accession>
<dbReference type="Proteomes" id="UP000051181">
    <property type="component" value="Unassembled WGS sequence"/>
</dbReference>
<dbReference type="EMBL" id="AZCN01000105">
    <property type="protein sequence ID" value="KRK14107.1"/>
    <property type="molecule type" value="Genomic_DNA"/>
</dbReference>
<organism evidence="1 2">
    <name type="scientific">Loigolactobacillus coryniformis subsp. coryniformis KCTC 3167 = DSM 20001</name>
    <dbReference type="NCBI Taxonomy" id="913848"/>
    <lineage>
        <taxon>Bacteria</taxon>
        <taxon>Bacillati</taxon>
        <taxon>Bacillota</taxon>
        <taxon>Bacilli</taxon>
        <taxon>Lactobacillales</taxon>
        <taxon>Lactobacillaceae</taxon>
        <taxon>Loigolactobacillus</taxon>
    </lineage>
</organism>
<dbReference type="PATRIC" id="fig|913848.6.peg.184"/>
<comment type="caution">
    <text evidence="1">The sequence shown here is derived from an EMBL/GenBank/DDBJ whole genome shotgun (WGS) entry which is preliminary data.</text>
</comment>
<reference evidence="1 2" key="1">
    <citation type="journal article" date="2015" name="Genome Announc.">
        <title>Expanding the biotechnology potential of lactobacilli through comparative genomics of 213 strains and associated genera.</title>
        <authorList>
            <person name="Sun Z."/>
            <person name="Harris H.M."/>
            <person name="McCann A."/>
            <person name="Guo C."/>
            <person name="Argimon S."/>
            <person name="Zhang W."/>
            <person name="Yang X."/>
            <person name="Jeffery I.B."/>
            <person name="Cooney J.C."/>
            <person name="Kagawa T.F."/>
            <person name="Liu W."/>
            <person name="Song Y."/>
            <person name="Salvetti E."/>
            <person name="Wrobel A."/>
            <person name="Rasinkangas P."/>
            <person name="Parkhill J."/>
            <person name="Rea M.C."/>
            <person name="O'Sullivan O."/>
            <person name="Ritari J."/>
            <person name="Douillard F.P."/>
            <person name="Paul Ross R."/>
            <person name="Yang R."/>
            <person name="Briner A.E."/>
            <person name="Felis G.E."/>
            <person name="de Vos W.M."/>
            <person name="Barrangou R."/>
            <person name="Klaenhammer T.R."/>
            <person name="Caufield P.W."/>
            <person name="Cui Y."/>
            <person name="Zhang H."/>
            <person name="O'Toole P.W."/>
        </authorList>
    </citation>
    <scope>NUCLEOTIDE SEQUENCE [LARGE SCALE GENOMIC DNA]</scope>
    <source>
        <strain evidence="1 2">DSM 20001</strain>
    </source>
</reference>
<protein>
    <submittedName>
        <fullName evidence="1">Uncharacterized protein</fullName>
    </submittedName>
</protein>
<evidence type="ECO:0000313" key="1">
    <source>
        <dbReference type="EMBL" id="KRK14107.1"/>
    </source>
</evidence>
<sequence>MLSQLSQFYRDLSKVDTNGSAYWSNLYADIVNSLENKRDKGGLLNSYKKFNKFSSTKRLYHEIRKDIGDFEDLINPLELFVPKIVTPRIIDQRIKNQQGLFMFVPFVDNYGVSENGQSTFIGSDDVKERTQTRINILRLLSSPENQQPVTFVIPHEKKESIRTELESMGITESFIYPDPSHIAHEISKYY</sequence>